<protein>
    <submittedName>
        <fullName evidence="1">Uncharacterized protein</fullName>
    </submittedName>
</protein>
<dbReference type="AlphaFoldDB" id="A0A9C7PXQ5"/>
<sequence>MRANMKKIERNFRVLLCLHRISGIPCGQPLALKIVTQKASYRTETFICTCSPNNQRTECHAEPNQTISFDMEVVWEPETSIFEKRMTQIQLVQLIPSLNQYQEEMDEWIVSRLDINLSNYLAIPKKTSEEYFRMDSHVIMAMELKCYSLDGKEKKRNGENSMRRVFSFVSPLHLENTKASASSHSTNTQPGEKVDDHLDIVSSKNDKYVKLQRFWSKLSHYPNSNGRPEVTCNNTQNNHTLQESFAEEVLSMEDCSSDDMSMSVSCTCKACHLLCVLGGYTDKKETSVEERLLFQKVRRYCPSLQRIVQQYIKQCPHLDIAHDASHCEISCESLPLLNEGMRNLENFPQWTQWLSSQKQHPEEKWNIHELVQQLVETKVALAEALEQLDYIRHFHPSESFGLNK</sequence>
<dbReference type="OrthoDB" id="10321614at2759"/>
<dbReference type="Proteomes" id="UP001061958">
    <property type="component" value="Unassembled WGS sequence"/>
</dbReference>
<accession>A0A9C7PXQ5</accession>
<reference evidence="1" key="2">
    <citation type="submission" date="2022-01" db="EMBL/GenBank/DDBJ databases">
        <authorList>
            <person name="Hirooka S."/>
            <person name="Miyagishima S.Y."/>
        </authorList>
    </citation>
    <scope>NUCLEOTIDE SEQUENCE</scope>
    <source>
        <strain evidence="1">NBRC 102759</strain>
    </source>
</reference>
<keyword evidence="2" id="KW-1185">Reference proteome</keyword>
<gene>
    <name evidence="1" type="ORF">GpartN1_g3885.t1</name>
</gene>
<name>A0A9C7PXQ5_9RHOD</name>
<evidence type="ECO:0000313" key="1">
    <source>
        <dbReference type="EMBL" id="GJQ12094.1"/>
    </source>
</evidence>
<organism evidence="1 2">
    <name type="scientific">Galdieria partita</name>
    <dbReference type="NCBI Taxonomy" id="83374"/>
    <lineage>
        <taxon>Eukaryota</taxon>
        <taxon>Rhodophyta</taxon>
        <taxon>Bangiophyceae</taxon>
        <taxon>Galdieriales</taxon>
        <taxon>Galdieriaceae</taxon>
        <taxon>Galdieria</taxon>
    </lineage>
</organism>
<evidence type="ECO:0000313" key="2">
    <source>
        <dbReference type="Proteomes" id="UP001061958"/>
    </source>
</evidence>
<proteinExistence type="predicted"/>
<reference evidence="1" key="1">
    <citation type="journal article" date="2022" name="Proc. Natl. Acad. Sci. U.S.A.">
        <title>Life cycle and functional genomics of the unicellular red alga Galdieria for elucidating algal and plant evolution and industrial use.</title>
        <authorList>
            <person name="Hirooka S."/>
            <person name="Itabashi T."/>
            <person name="Ichinose T.M."/>
            <person name="Onuma R."/>
            <person name="Fujiwara T."/>
            <person name="Yamashita S."/>
            <person name="Jong L.W."/>
            <person name="Tomita R."/>
            <person name="Iwane A.H."/>
            <person name="Miyagishima S.Y."/>
        </authorList>
    </citation>
    <scope>NUCLEOTIDE SEQUENCE</scope>
    <source>
        <strain evidence="1">NBRC 102759</strain>
    </source>
</reference>
<dbReference type="EMBL" id="BQMJ01000030">
    <property type="protein sequence ID" value="GJQ12094.1"/>
    <property type="molecule type" value="Genomic_DNA"/>
</dbReference>
<comment type="caution">
    <text evidence="1">The sequence shown here is derived from an EMBL/GenBank/DDBJ whole genome shotgun (WGS) entry which is preliminary data.</text>
</comment>